<reference evidence="2 3" key="1">
    <citation type="submission" date="2023-07" db="EMBL/GenBank/DDBJ databases">
        <title>Sorghum-associated microbial communities from plants grown in Nebraska, USA.</title>
        <authorList>
            <person name="Schachtman D."/>
        </authorList>
    </citation>
    <scope>NUCLEOTIDE SEQUENCE [LARGE SCALE GENOMIC DNA]</scope>
    <source>
        <strain evidence="2 3">4249</strain>
    </source>
</reference>
<keyword evidence="3" id="KW-1185">Reference proteome</keyword>
<keyword evidence="1" id="KW-1133">Transmembrane helix</keyword>
<keyword evidence="1" id="KW-0812">Transmembrane</keyword>
<dbReference type="PANTHER" id="PTHR34351">
    <property type="entry name" value="SLR1927 PROTEIN-RELATED"/>
    <property type="match status" value="1"/>
</dbReference>
<feature type="transmembrane region" description="Helical" evidence="1">
    <location>
        <begin position="67"/>
        <end position="84"/>
    </location>
</feature>
<evidence type="ECO:0000256" key="1">
    <source>
        <dbReference type="SAM" id="Phobius"/>
    </source>
</evidence>
<evidence type="ECO:0000313" key="3">
    <source>
        <dbReference type="Proteomes" id="UP001265700"/>
    </source>
</evidence>
<sequence>MTLRRSALGASAQGAAPQSRVRGVSGWAHPVRAGKARLRSWWHDRLPRTDTLTLTQRNVYILPSRPGWMLAFTLALLLVASINYQLNLGYLLTFLLAGCALVGMYVCHGNLRGLTLHLSPPAPVHVGQAVSLDIRLVSERKGIRYGIGLGVVDQDTRTTPLGWADVPAQGSAQVRVAWPALQRGLHRLPPLMATTMYPLGTFRVWTVWRPASQVLIYPAVEAHAPPLPAGEPQAGHQGTARVESTGEFDGVRAYRRGDPIRAVVWKKAAQAFAAGRTDLVSRDALSTQRHQLWLDHAQCGLADHEARLSRLTAWVIMADQLGMDYGLRLPGRELSPDQGPSHRSRCLKALALV</sequence>
<gene>
    <name evidence="2" type="ORF">J2W49_000311</name>
</gene>
<keyword evidence="1" id="KW-0472">Membrane</keyword>
<protein>
    <submittedName>
        <fullName evidence="2">Uncharacterized protein (DUF58 family)</fullName>
    </submittedName>
</protein>
<feature type="transmembrane region" description="Helical" evidence="1">
    <location>
        <begin position="90"/>
        <end position="107"/>
    </location>
</feature>
<name>A0ABU1WGI8_9BURK</name>
<comment type="caution">
    <text evidence="2">The sequence shown here is derived from an EMBL/GenBank/DDBJ whole genome shotgun (WGS) entry which is preliminary data.</text>
</comment>
<proteinExistence type="predicted"/>
<evidence type="ECO:0000313" key="2">
    <source>
        <dbReference type="EMBL" id="MDR7148383.1"/>
    </source>
</evidence>
<dbReference type="Proteomes" id="UP001265700">
    <property type="component" value="Unassembled WGS sequence"/>
</dbReference>
<dbReference type="EMBL" id="JAVDWU010000001">
    <property type="protein sequence ID" value="MDR7148383.1"/>
    <property type="molecule type" value="Genomic_DNA"/>
</dbReference>
<organism evidence="2 3">
    <name type="scientific">Hydrogenophaga palleronii</name>
    <dbReference type="NCBI Taxonomy" id="65655"/>
    <lineage>
        <taxon>Bacteria</taxon>
        <taxon>Pseudomonadati</taxon>
        <taxon>Pseudomonadota</taxon>
        <taxon>Betaproteobacteria</taxon>
        <taxon>Burkholderiales</taxon>
        <taxon>Comamonadaceae</taxon>
        <taxon>Hydrogenophaga</taxon>
    </lineage>
</organism>
<dbReference type="RefSeq" id="WP_310310874.1">
    <property type="nucleotide sequence ID" value="NZ_JAVDWU010000001.1"/>
</dbReference>
<dbReference type="PANTHER" id="PTHR34351:SF1">
    <property type="entry name" value="SLR1927 PROTEIN"/>
    <property type="match status" value="1"/>
</dbReference>
<accession>A0ABU1WGI8</accession>